<accession>A0A8S5L9R0</accession>
<evidence type="ECO:0000313" key="1">
    <source>
        <dbReference type="EMBL" id="DAD66683.1"/>
    </source>
</evidence>
<organism evidence="1">
    <name type="scientific">Myoviridae sp. ctPuP5</name>
    <dbReference type="NCBI Taxonomy" id="2823543"/>
    <lineage>
        <taxon>Viruses</taxon>
        <taxon>Duplodnaviria</taxon>
        <taxon>Heunggongvirae</taxon>
        <taxon>Uroviricota</taxon>
        <taxon>Caudoviricetes</taxon>
    </lineage>
</organism>
<protein>
    <submittedName>
        <fullName evidence="1">Uncharacterized protein</fullName>
    </submittedName>
</protein>
<proteinExistence type="predicted"/>
<reference evidence="1" key="1">
    <citation type="journal article" date="2021" name="Proc. Natl. Acad. Sci. U.S.A.">
        <title>A Catalog of Tens of Thousands of Viruses from Human Metagenomes Reveals Hidden Associations with Chronic Diseases.</title>
        <authorList>
            <person name="Tisza M.J."/>
            <person name="Buck C.B."/>
        </authorList>
    </citation>
    <scope>NUCLEOTIDE SEQUENCE</scope>
    <source>
        <strain evidence="1">CtPuP5</strain>
    </source>
</reference>
<dbReference type="EMBL" id="BK014662">
    <property type="protein sequence ID" value="DAD66683.1"/>
    <property type="molecule type" value="Genomic_DNA"/>
</dbReference>
<sequence>MASTFKIIQAGKQIEEITITVIAYQSCQVTVTMTEDGRETFKQNMSYGSQENYIVAKDSVINYLAIPMGCSEDIITNFYDDNMNLINSCSLGVTLFNITKGVDKFMTIEIGR</sequence>
<name>A0A8S5L9R0_9CAUD</name>